<evidence type="ECO:0000256" key="1">
    <source>
        <dbReference type="SAM" id="MobiDB-lite"/>
    </source>
</evidence>
<dbReference type="InterPro" id="IPR035940">
    <property type="entry name" value="CAP_sf"/>
</dbReference>
<dbReference type="InParanoid" id="A0A151Z7K1"/>
<dbReference type="PANTHER" id="PTHR31157:SF1">
    <property type="entry name" value="SCP DOMAIN-CONTAINING PROTEIN"/>
    <property type="match status" value="1"/>
</dbReference>
<name>A0A151Z7K1_TIELA</name>
<dbReference type="AlphaFoldDB" id="A0A151Z7K1"/>
<feature type="region of interest" description="Disordered" evidence="1">
    <location>
        <begin position="156"/>
        <end position="254"/>
    </location>
</feature>
<proteinExistence type="predicted"/>
<dbReference type="OMA" id="CDHINCP"/>
<dbReference type="STRING" id="361077.A0A151Z7K1"/>
<gene>
    <name evidence="3" type="ORF">DLAC_08511</name>
</gene>
<keyword evidence="4" id="KW-1185">Reference proteome</keyword>
<dbReference type="InterPro" id="IPR014044">
    <property type="entry name" value="CAP_dom"/>
</dbReference>
<sequence>MINTTLIPTLYYPKVLYFTIFIFTIECQHDPQYQLGLVNAQRANAQLPPLTLDDCLQKSAQRQSEYQAYHKNMTHDSDLGTLFERMEKFGVVNATRVAENVAMGQQNDDQVMTSWMNSPGHRANILGNYTRIGFGYAKDSDGAPYWTQHFTNGDCDPSQAVPVPPLSTSNSTTSTTGPATTTSSTSSSTSSTTSPTTSPTTSSTTSSTISPTTSSTISPTTSSTISATSSTTSSTTSHTTSTTQTTIPPTLPPGQCNTGGKSHLKHYCLTCDHINCPERCEYVQNNDRKCPLFPTCKRF</sequence>
<protein>
    <recommendedName>
        <fullName evidence="2">SCP domain-containing protein</fullName>
    </recommendedName>
</protein>
<organism evidence="3 4">
    <name type="scientific">Tieghemostelium lacteum</name>
    <name type="common">Slime mold</name>
    <name type="synonym">Dictyostelium lacteum</name>
    <dbReference type="NCBI Taxonomy" id="361077"/>
    <lineage>
        <taxon>Eukaryota</taxon>
        <taxon>Amoebozoa</taxon>
        <taxon>Evosea</taxon>
        <taxon>Eumycetozoa</taxon>
        <taxon>Dictyostelia</taxon>
        <taxon>Dictyosteliales</taxon>
        <taxon>Raperosteliaceae</taxon>
        <taxon>Tieghemostelium</taxon>
    </lineage>
</organism>
<dbReference type="Gene3D" id="3.40.33.10">
    <property type="entry name" value="CAP"/>
    <property type="match status" value="1"/>
</dbReference>
<dbReference type="EMBL" id="LODT01000037">
    <property type="protein sequence ID" value="KYQ89940.1"/>
    <property type="molecule type" value="Genomic_DNA"/>
</dbReference>
<evidence type="ECO:0000313" key="4">
    <source>
        <dbReference type="Proteomes" id="UP000076078"/>
    </source>
</evidence>
<evidence type="ECO:0000259" key="2">
    <source>
        <dbReference type="Pfam" id="PF00188"/>
    </source>
</evidence>
<dbReference type="SUPFAM" id="SSF55797">
    <property type="entry name" value="PR-1-like"/>
    <property type="match status" value="1"/>
</dbReference>
<feature type="domain" description="SCP" evidence="2">
    <location>
        <begin position="35"/>
        <end position="150"/>
    </location>
</feature>
<dbReference type="Proteomes" id="UP000076078">
    <property type="component" value="Unassembled WGS sequence"/>
</dbReference>
<evidence type="ECO:0000313" key="3">
    <source>
        <dbReference type="EMBL" id="KYQ89940.1"/>
    </source>
</evidence>
<accession>A0A151Z7K1</accession>
<feature type="compositionally biased region" description="Low complexity" evidence="1">
    <location>
        <begin position="167"/>
        <end position="248"/>
    </location>
</feature>
<dbReference type="PANTHER" id="PTHR31157">
    <property type="entry name" value="SCP DOMAIN-CONTAINING PROTEIN"/>
    <property type="match status" value="1"/>
</dbReference>
<dbReference type="Pfam" id="PF00188">
    <property type="entry name" value="CAP"/>
    <property type="match status" value="1"/>
</dbReference>
<reference evidence="3 4" key="1">
    <citation type="submission" date="2015-12" db="EMBL/GenBank/DDBJ databases">
        <title>Dictyostelia acquired genes for synthesis and detection of signals that induce cell-type specialization by lateral gene transfer from prokaryotes.</title>
        <authorList>
            <person name="Gloeckner G."/>
            <person name="Schaap P."/>
        </authorList>
    </citation>
    <scope>NUCLEOTIDE SEQUENCE [LARGE SCALE GENOMIC DNA]</scope>
    <source>
        <strain evidence="3 4">TK</strain>
    </source>
</reference>
<comment type="caution">
    <text evidence="3">The sequence shown here is derived from an EMBL/GenBank/DDBJ whole genome shotgun (WGS) entry which is preliminary data.</text>
</comment>
<dbReference type="OrthoDB" id="19802at2759"/>
<dbReference type="CDD" id="cd05379">
    <property type="entry name" value="CAP_bacterial"/>
    <property type="match status" value="1"/>
</dbReference>